<dbReference type="SMART" id="SM00255">
    <property type="entry name" value="TIR"/>
    <property type="match status" value="1"/>
</dbReference>
<dbReference type="Pfam" id="PF00931">
    <property type="entry name" value="NB-ARC"/>
    <property type="match status" value="1"/>
</dbReference>
<dbReference type="Proteomes" id="UP001295469">
    <property type="component" value="Chromosome C06"/>
</dbReference>
<dbReference type="SUPFAM" id="SSF52540">
    <property type="entry name" value="P-loop containing nucleoside triphosphate hydrolases"/>
    <property type="match status" value="1"/>
</dbReference>
<dbReference type="FunFam" id="3.40.50.10140:FF:000007">
    <property type="entry name" value="Disease resistance protein (TIR-NBS-LRR class)"/>
    <property type="match status" value="1"/>
</dbReference>
<dbReference type="PROSITE" id="PS50104">
    <property type="entry name" value="TIR"/>
    <property type="match status" value="1"/>
</dbReference>
<evidence type="ECO:0000259" key="2">
    <source>
        <dbReference type="PROSITE" id="PS50104"/>
    </source>
</evidence>
<dbReference type="GO" id="GO:0007165">
    <property type="term" value="P:signal transduction"/>
    <property type="evidence" value="ECO:0000318"/>
    <property type="project" value="GO_Central"/>
</dbReference>
<dbReference type="GO" id="GO:0006952">
    <property type="term" value="P:defense response"/>
    <property type="evidence" value="ECO:0007669"/>
    <property type="project" value="InterPro"/>
</dbReference>
<protein>
    <submittedName>
        <fullName evidence="3">(rape) hypothetical protein</fullName>
    </submittedName>
    <submittedName>
        <fullName evidence="4">BnaC06g23940D protein</fullName>
    </submittedName>
</protein>
<dbReference type="EMBL" id="HG994370">
    <property type="protein sequence ID" value="CAF2061432.1"/>
    <property type="molecule type" value="Genomic_DNA"/>
</dbReference>
<proteinExistence type="predicted"/>
<dbReference type="InterPro" id="IPR000157">
    <property type="entry name" value="TIR_dom"/>
</dbReference>
<dbReference type="GO" id="GO:0043531">
    <property type="term" value="F:ADP binding"/>
    <property type="evidence" value="ECO:0007669"/>
    <property type="project" value="InterPro"/>
</dbReference>
<evidence type="ECO:0000256" key="1">
    <source>
        <dbReference type="ARBA" id="ARBA00023027"/>
    </source>
</evidence>
<evidence type="ECO:0000313" key="5">
    <source>
        <dbReference type="Proteomes" id="UP000028999"/>
    </source>
</evidence>
<dbReference type="InterPro" id="IPR044974">
    <property type="entry name" value="Disease_R_plants"/>
</dbReference>
<dbReference type="OMA" id="FPARCFI"/>
<dbReference type="InterPro" id="IPR035897">
    <property type="entry name" value="Toll_tir_struct_dom_sf"/>
</dbReference>
<keyword evidence="5" id="KW-1185">Reference proteome</keyword>
<organism evidence="4 5">
    <name type="scientific">Brassica napus</name>
    <name type="common">Rape</name>
    <dbReference type="NCBI Taxonomy" id="3708"/>
    <lineage>
        <taxon>Eukaryota</taxon>
        <taxon>Viridiplantae</taxon>
        <taxon>Streptophyta</taxon>
        <taxon>Embryophyta</taxon>
        <taxon>Tracheophyta</taxon>
        <taxon>Spermatophyta</taxon>
        <taxon>Magnoliopsida</taxon>
        <taxon>eudicotyledons</taxon>
        <taxon>Gunneridae</taxon>
        <taxon>Pentapetalae</taxon>
        <taxon>rosids</taxon>
        <taxon>malvids</taxon>
        <taxon>Brassicales</taxon>
        <taxon>Brassicaceae</taxon>
        <taxon>Brassiceae</taxon>
        <taxon>Brassica</taxon>
    </lineage>
</organism>
<reference evidence="3" key="3">
    <citation type="submission" date="2021-01" db="EMBL/GenBank/DDBJ databases">
        <authorList>
            <consortium name="Genoscope - CEA"/>
            <person name="William W."/>
        </authorList>
    </citation>
    <scope>NUCLEOTIDE SEQUENCE</scope>
</reference>
<dbReference type="Pfam" id="PF01582">
    <property type="entry name" value="TIR"/>
    <property type="match status" value="1"/>
</dbReference>
<dbReference type="AlphaFoldDB" id="A0A078FDS0"/>
<dbReference type="Gene3D" id="3.40.50.10140">
    <property type="entry name" value="Toll/interleukin-1 receptor homology (TIR) domain"/>
    <property type="match status" value="1"/>
</dbReference>
<keyword evidence="1" id="KW-0520">NAD</keyword>
<dbReference type="Gramene" id="CDY11142">
    <property type="protein sequence ID" value="CDY11142"/>
    <property type="gene ID" value="GSBRNA2T00049140001"/>
</dbReference>
<dbReference type="PANTHER" id="PTHR11017:SF501">
    <property type="entry name" value="ADP-RIBOSYL CYCLASE_CYCLIC ADP-RIBOSE HYDROLASE-RELATED"/>
    <property type="match status" value="1"/>
</dbReference>
<accession>A0A078FDS0</accession>
<dbReference type="PaxDb" id="3708-A0A078FDS0"/>
<feature type="domain" description="TIR" evidence="2">
    <location>
        <begin position="11"/>
        <end position="192"/>
    </location>
</feature>
<evidence type="ECO:0000313" key="3">
    <source>
        <dbReference type="EMBL" id="CAF2061432.1"/>
    </source>
</evidence>
<dbReference type="InterPro" id="IPR002182">
    <property type="entry name" value="NB-ARC"/>
</dbReference>
<dbReference type="Proteomes" id="UP000028999">
    <property type="component" value="Unassembled WGS sequence"/>
</dbReference>
<dbReference type="InterPro" id="IPR027417">
    <property type="entry name" value="P-loop_NTPase"/>
</dbReference>
<reference evidence="4" key="2">
    <citation type="submission" date="2014-06" db="EMBL/GenBank/DDBJ databases">
        <authorList>
            <person name="Genoscope - CEA"/>
        </authorList>
    </citation>
    <scope>NUCLEOTIDE SEQUENCE</scope>
</reference>
<dbReference type="Gene3D" id="3.40.50.300">
    <property type="entry name" value="P-loop containing nucleotide triphosphate hydrolases"/>
    <property type="match status" value="1"/>
</dbReference>
<dbReference type="GO" id="GO:0005634">
    <property type="term" value="C:nucleus"/>
    <property type="evidence" value="ECO:0000318"/>
    <property type="project" value="GO_Central"/>
</dbReference>
<dbReference type="EMBL" id="LK032009">
    <property type="protein sequence ID" value="CDY11142.1"/>
    <property type="molecule type" value="Genomic_DNA"/>
</dbReference>
<reference evidence="4 5" key="1">
    <citation type="journal article" date="2014" name="Science">
        <title>Plant genetics. Early allopolyploid evolution in the post-Neolithic Brassica napus oilseed genome.</title>
        <authorList>
            <person name="Chalhoub B."/>
            <person name="Denoeud F."/>
            <person name="Liu S."/>
            <person name="Parkin I.A."/>
            <person name="Tang H."/>
            <person name="Wang X."/>
            <person name="Chiquet J."/>
            <person name="Belcram H."/>
            <person name="Tong C."/>
            <person name="Samans B."/>
            <person name="Correa M."/>
            <person name="Da Silva C."/>
            <person name="Just J."/>
            <person name="Falentin C."/>
            <person name="Koh C.S."/>
            <person name="Le Clainche I."/>
            <person name="Bernard M."/>
            <person name="Bento P."/>
            <person name="Noel B."/>
            <person name="Labadie K."/>
            <person name="Alberti A."/>
            <person name="Charles M."/>
            <person name="Arnaud D."/>
            <person name="Guo H."/>
            <person name="Daviaud C."/>
            <person name="Alamery S."/>
            <person name="Jabbari K."/>
            <person name="Zhao M."/>
            <person name="Edger P.P."/>
            <person name="Chelaifa H."/>
            <person name="Tack D."/>
            <person name="Lassalle G."/>
            <person name="Mestiri I."/>
            <person name="Schnel N."/>
            <person name="Le Paslier M.C."/>
            <person name="Fan G."/>
            <person name="Renault V."/>
            <person name="Bayer P.E."/>
            <person name="Golicz A.A."/>
            <person name="Manoli S."/>
            <person name="Lee T.H."/>
            <person name="Thi V.H."/>
            <person name="Chalabi S."/>
            <person name="Hu Q."/>
            <person name="Fan C."/>
            <person name="Tollenaere R."/>
            <person name="Lu Y."/>
            <person name="Battail C."/>
            <person name="Shen J."/>
            <person name="Sidebottom C.H."/>
            <person name="Wang X."/>
            <person name="Canaguier A."/>
            <person name="Chauveau A."/>
            <person name="Berard A."/>
            <person name="Deniot G."/>
            <person name="Guan M."/>
            <person name="Liu Z."/>
            <person name="Sun F."/>
            <person name="Lim Y.P."/>
            <person name="Lyons E."/>
            <person name="Town C.D."/>
            <person name="Bancroft I."/>
            <person name="Wang X."/>
            <person name="Meng J."/>
            <person name="Ma J."/>
            <person name="Pires J.C."/>
            <person name="King G.J."/>
            <person name="Brunel D."/>
            <person name="Delourme R."/>
            <person name="Renard M."/>
            <person name="Aury J.M."/>
            <person name="Adams K.L."/>
            <person name="Batley J."/>
            <person name="Snowdon R.J."/>
            <person name="Tost J."/>
            <person name="Edwards D."/>
            <person name="Zhou Y."/>
            <person name="Hua W."/>
            <person name="Sharpe A.G."/>
            <person name="Paterson A.H."/>
            <person name="Guan C."/>
            <person name="Wincker P."/>
        </authorList>
    </citation>
    <scope>NUCLEOTIDE SEQUENCE [LARGE SCALE GENOMIC DNA]</scope>
    <source>
        <strain evidence="5">cv. Darmor-bzh</strain>
    </source>
</reference>
<evidence type="ECO:0000313" key="4">
    <source>
        <dbReference type="EMBL" id="CDY11142.1"/>
    </source>
</evidence>
<dbReference type="PANTHER" id="PTHR11017">
    <property type="entry name" value="LEUCINE-RICH REPEAT-CONTAINING PROTEIN"/>
    <property type="match status" value="1"/>
</dbReference>
<gene>
    <name evidence="4" type="primary">BnaC06g23940D</name>
    <name evidence="3" type="ORF">DARMORV10_C06P34560.1</name>
    <name evidence="4" type="ORF">GSBRNA2T00049140001</name>
</gene>
<dbReference type="STRING" id="3708.A0A078FDS0"/>
<sequence length="354" mass="40018">MSSSSSSTRLWKYDVFLSFRGPDTRKNIVSHVYSALRNKGIFTFKDDRTLEIGNSIPGELVTAIQTSRFAIVVISENYATSTWCLEELRMIMELQEVDGISVVPIFYGVAPCDVRHQRGSFATAFASLVRLEMAEKFLKWREALTRVANLSGFDSNNWKMIKIIHFLYLFPNATVDDATMVEEVVQHLLDCLFPAHTTDEDVVGMSRHMEGLASLLEMKSEEEIRFVGILGIGVGKTTIAKYLYSRFSRQFPARCFIDDVKKNYKEMGLPYLRKKFLSEILGDEHIRQGSMGAGSQEIKSRFGHQKVFAVLDDVDQVEQLHGLAKDPTWFGSGSRIIIITRDKGLLDNCGVKSV</sequence>
<dbReference type="SUPFAM" id="SSF52200">
    <property type="entry name" value="Toll/Interleukin receptor TIR domain"/>
    <property type="match status" value="1"/>
</dbReference>
<name>A0A078FDS0_BRANA</name>